<protein>
    <submittedName>
        <fullName evidence="1">Uncharacterized protein</fullName>
    </submittedName>
</protein>
<proteinExistence type="predicted"/>
<dbReference type="RefSeq" id="WP_213821484.1">
    <property type="nucleotide sequence ID" value="NZ_JAAMFL010000005.1"/>
</dbReference>
<evidence type="ECO:0000313" key="2">
    <source>
        <dbReference type="Proteomes" id="UP001519503"/>
    </source>
</evidence>
<organism evidence="1 2">
    <name type="scientific">Fructobacillus parabroussonetiae</name>
    <dbReference type="NCBI Taxonomy" id="2713174"/>
    <lineage>
        <taxon>Bacteria</taxon>
        <taxon>Bacillati</taxon>
        <taxon>Bacillota</taxon>
        <taxon>Bacilli</taxon>
        <taxon>Lactobacillales</taxon>
        <taxon>Lactobacillaceae</taxon>
        <taxon>Fructobacillus</taxon>
    </lineage>
</organism>
<evidence type="ECO:0000313" key="1">
    <source>
        <dbReference type="EMBL" id="MBS9337516.1"/>
    </source>
</evidence>
<keyword evidence="2" id="KW-1185">Reference proteome</keyword>
<gene>
    <name evidence="1" type="ORF">G6R30_03460</name>
</gene>
<reference evidence="1 2" key="1">
    <citation type="submission" date="2020-02" db="EMBL/GenBank/DDBJ databases">
        <title>Fructobacillus sp. isolated from paper mulberry of Taiwan.</title>
        <authorList>
            <person name="Lin S.-T."/>
        </authorList>
    </citation>
    <scope>NUCLEOTIDE SEQUENCE [LARGE SCALE GENOMIC DNA]</scope>
    <source>
        <strain evidence="1 2">S1-1</strain>
    </source>
</reference>
<dbReference type="EMBL" id="JAAMFL010000005">
    <property type="protein sequence ID" value="MBS9337516.1"/>
    <property type="molecule type" value="Genomic_DNA"/>
</dbReference>
<name>A0ABS5QYR1_9LACO</name>
<comment type="caution">
    <text evidence="1">The sequence shown here is derived from an EMBL/GenBank/DDBJ whole genome shotgun (WGS) entry which is preliminary data.</text>
</comment>
<accession>A0ABS5QYR1</accession>
<dbReference type="Proteomes" id="UP001519503">
    <property type="component" value="Unassembled WGS sequence"/>
</dbReference>
<sequence>MMDVLISDTRYANPSFDLMCSYTPNEETQPFEVYFNNKNNYILLGKDAQSVITNSDKNDVETKSLFKREFKQDEGLLIKANNHVKAATYSGVVDWTLGSKL</sequence>